<dbReference type="Pfam" id="PF20247">
    <property type="entry name" value="DUF6602"/>
    <property type="match status" value="1"/>
</dbReference>
<feature type="domain" description="DUF6602" evidence="1">
    <location>
        <begin position="44"/>
        <end position="151"/>
    </location>
</feature>
<evidence type="ECO:0000313" key="2">
    <source>
        <dbReference type="EMBL" id="MDN4011410.1"/>
    </source>
</evidence>
<proteinExistence type="predicted"/>
<sequence length="325" mass="37328">MAHDNSPLKSQIPNQGWKQFLIARDEMLSAYDNAKEHSNKRQVKTGHGNVAESAFRKWLTKFLPKRYGVTAGYIISPGVPNAENFIHYDVIIYDQLESPVLWIENNADSSELGRFMAIPVEFVHGIIEVKSAFNKKAVKKAVEQLTKLKPLLACTEPANHPMKLYLPPNFFFATVFYELRKTDEMDFAALDELVEATAMRGFYGGYILRGETIEKYYSGKLILLRESQERVRDNQSLLFYAHSKSYKVADGTFRKIQLDYAESYFSEFAFDIIALLKGTYNPNVLSSMYGMGSTQWENGSAVDIRYFKPEDVKKFDEETAKFFRK</sequence>
<reference evidence="2" key="1">
    <citation type="submission" date="2023-06" db="EMBL/GenBank/DDBJ databases">
        <title>Two Chryseobacterium gambrini strains from China.</title>
        <authorList>
            <person name="Zeng J."/>
            <person name="Wu Y."/>
        </authorList>
    </citation>
    <scope>NUCLEOTIDE SEQUENCE</scope>
    <source>
        <strain evidence="2">SQ219</strain>
    </source>
</reference>
<dbReference type="InterPro" id="IPR046537">
    <property type="entry name" value="DUF6602"/>
</dbReference>
<dbReference type="EMBL" id="JAUHGV010000002">
    <property type="protein sequence ID" value="MDN4011410.1"/>
    <property type="molecule type" value="Genomic_DNA"/>
</dbReference>
<comment type="caution">
    <text evidence="2">The sequence shown here is derived from an EMBL/GenBank/DDBJ whole genome shotgun (WGS) entry which is preliminary data.</text>
</comment>
<gene>
    <name evidence="2" type="ORF">QX233_02940</name>
</gene>
<evidence type="ECO:0000259" key="1">
    <source>
        <dbReference type="Pfam" id="PF20247"/>
    </source>
</evidence>
<accession>A0AAJ1R1U1</accession>
<evidence type="ECO:0000313" key="3">
    <source>
        <dbReference type="Proteomes" id="UP001225933"/>
    </source>
</evidence>
<name>A0AAJ1R1U1_9FLAO</name>
<dbReference type="CDD" id="cd21173">
    <property type="entry name" value="NucC-like"/>
    <property type="match status" value="1"/>
</dbReference>
<dbReference type="RefSeq" id="WP_214588870.1">
    <property type="nucleotide sequence ID" value="NZ_JAUHGV010000002.1"/>
</dbReference>
<organism evidence="2 3">
    <name type="scientific">Chryseobacterium gambrini</name>
    <dbReference type="NCBI Taxonomy" id="373672"/>
    <lineage>
        <taxon>Bacteria</taxon>
        <taxon>Pseudomonadati</taxon>
        <taxon>Bacteroidota</taxon>
        <taxon>Flavobacteriia</taxon>
        <taxon>Flavobacteriales</taxon>
        <taxon>Weeksellaceae</taxon>
        <taxon>Chryseobacterium group</taxon>
        <taxon>Chryseobacterium</taxon>
    </lineage>
</organism>
<protein>
    <recommendedName>
        <fullName evidence="1">DUF6602 domain-containing protein</fullName>
    </recommendedName>
</protein>
<dbReference type="Proteomes" id="UP001225933">
    <property type="component" value="Unassembled WGS sequence"/>
</dbReference>
<dbReference type="AlphaFoldDB" id="A0AAJ1R1U1"/>